<dbReference type="EMBL" id="LZEX01000045">
    <property type="protein sequence ID" value="OBU02582.1"/>
    <property type="molecule type" value="Genomic_DNA"/>
</dbReference>
<dbReference type="GO" id="GO:0000155">
    <property type="term" value="F:phosphorelay sensor kinase activity"/>
    <property type="evidence" value="ECO:0007669"/>
    <property type="project" value="InterPro"/>
</dbReference>
<dbReference type="RefSeq" id="WP_067426727.1">
    <property type="nucleotide sequence ID" value="NZ_LZEX01000045.1"/>
</dbReference>
<dbReference type="Gene3D" id="3.30.565.10">
    <property type="entry name" value="Histidine kinase-like ATPase, C-terminal domain"/>
    <property type="match status" value="1"/>
</dbReference>
<feature type="domain" description="Histidine kinase" evidence="10">
    <location>
        <begin position="361"/>
        <end position="576"/>
    </location>
</feature>
<dbReference type="InterPro" id="IPR053527">
    <property type="entry name" value="Tetrathionate_sensor_kinase"/>
</dbReference>
<evidence type="ECO:0000256" key="6">
    <source>
        <dbReference type="ARBA" id="ARBA00022777"/>
    </source>
</evidence>
<dbReference type="InterPro" id="IPR036097">
    <property type="entry name" value="HisK_dim/P_sf"/>
</dbReference>
<dbReference type="SUPFAM" id="SSF47384">
    <property type="entry name" value="Homodimeric domain of signal transducing histidine kinase"/>
    <property type="match status" value="1"/>
</dbReference>
<dbReference type="PANTHER" id="PTHR43065:SF10">
    <property type="entry name" value="PEROXIDE STRESS-ACTIVATED HISTIDINE KINASE MAK3"/>
    <property type="match status" value="1"/>
</dbReference>
<dbReference type="SUPFAM" id="SSF53850">
    <property type="entry name" value="Periplasmic binding protein-like II"/>
    <property type="match status" value="1"/>
</dbReference>
<dbReference type="PANTHER" id="PTHR43065">
    <property type="entry name" value="SENSOR HISTIDINE KINASE"/>
    <property type="match status" value="1"/>
</dbReference>
<evidence type="ECO:0000256" key="4">
    <source>
        <dbReference type="ARBA" id="ARBA00022679"/>
    </source>
</evidence>
<comment type="caution">
    <text evidence="11">The sequence shown here is derived from an EMBL/GenBank/DDBJ whole genome shotgun (WGS) entry which is preliminary data.</text>
</comment>
<keyword evidence="9" id="KW-1133">Transmembrane helix</keyword>
<protein>
    <recommendedName>
        <fullName evidence="2">histidine kinase</fullName>
        <ecNumber evidence="2">2.7.13.3</ecNumber>
    </recommendedName>
</protein>
<keyword evidence="9" id="KW-0812">Transmembrane</keyword>
<comment type="catalytic activity">
    <reaction evidence="1">
        <text>ATP + protein L-histidine = ADP + protein N-phospho-L-histidine.</text>
        <dbReference type="EC" id="2.7.13.3"/>
    </reaction>
</comment>
<evidence type="ECO:0000256" key="9">
    <source>
        <dbReference type="SAM" id="Phobius"/>
    </source>
</evidence>
<gene>
    <name evidence="11" type="ORF">AYY17_13120</name>
</gene>
<evidence type="ECO:0000313" key="11">
    <source>
        <dbReference type="EMBL" id="OBU02582.1"/>
    </source>
</evidence>
<dbReference type="SMART" id="SM00388">
    <property type="entry name" value="HisKA"/>
    <property type="match status" value="1"/>
</dbReference>
<accession>A0A1B8H0I9</accession>
<dbReference type="Pfam" id="PF12974">
    <property type="entry name" value="Phosphonate-bd"/>
    <property type="match status" value="1"/>
</dbReference>
<keyword evidence="8" id="KW-0902">Two-component regulatory system</keyword>
<proteinExistence type="predicted"/>
<dbReference type="Gene3D" id="1.10.287.130">
    <property type="match status" value="1"/>
</dbReference>
<dbReference type="InterPro" id="IPR005467">
    <property type="entry name" value="His_kinase_dom"/>
</dbReference>
<dbReference type="AlphaFoldDB" id="A0A1B8H0I9"/>
<name>A0A1B8H0I9_9GAMM</name>
<organism evidence="11 12">
    <name type="scientific">Morganella psychrotolerans</name>
    <dbReference type="NCBI Taxonomy" id="368603"/>
    <lineage>
        <taxon>Bacteria</taxon>
        <taxon>Pseudomonadati</taxon>
        <taxon>Pseudomonadota</taxon>
        <taxon>Gammaproteobacteria</taxon>
        <taxon>Enterobacterales</taxon>
        <taxon>Morganellaceae</taxon>
        <taxon>Morganella</taxon>
    </lineage>
</organism>
<dbReference type="InterPro" id="IPR003661">
    <property type="entry name" value="HisK_dim/P_dom"/>
</dbReference>
<dbReference type="CDD" id="cd00082">
    <property type="entry name" value="HisKA"/>
    <property type="match status" value="1"/>
</dbReference>
<dbReference type="EC" id="2.7.13.3" evidence="2"/>
<dbReference type="Pfam" id="PF02518">
    <property type="entry name" value="HATPase_c"/>
    <property type="match status" value="1"/>
</dbReference>
<evidence type="ECO:0000256" key="3">
    <source>
        <dbReference type="ARBA" id="ARBA00022553"/>
    </source>
</evidence>
<evidence type="ECO:0000256" key="2">
    <source>
        <dbReference type="ARBA" id="ARBA00012438"/>
    </source>
</evidence>
<sequence length="582" mass="64893">MAVRIGLLTGLLFFSSLSFAAQWTIGVLALRGDAPTRHFWAPLTEQLNRALPGEHFTLLPLTLSQMREALHNNEVQFVLTNPAQFIQLDSNFPLRWLVSLRSTFEPDNATRNVVGSVLLVRKDSPYHTPSDLTGKKVGAIAPDAFGGYLLGYKALRDMGLDPPRDYHLQFSGFPADALLYLLRDNAVQGVIVPVCLIESMNSEGLIHQDDFRPLLQRESAVPCWSSSELYPNWSFAAGSDVPDELADDVTRVLINSHGENEMRWGAPSSTRQVENLLREVNQHPQQRRFWQDIISWGKKNSWLIGTVALVFLLLGINHIWIAFQIRRRTRQLETAHSQLQQQAQDLEKAQQLSVLGEMASGFAHELNQPLSAIRHYAQGSQIRLQRQDPEHPLLPVMSQIENQAERGANIIRNLRQWAGNSPVTPESAPVAQYVADTLDQLWALLRVNEHYPSAVLHNTVAPDVLLHLPPTLLDQLLSNLLSNSLQAGADSIRVTHHLTPNGQLLVVQDNGGGMDESRLAQPFSPFRSTRSAGLGLGLVICQRLMRSQGGDIHMENYIGADEQPGLCVTLIFTRLTEEPSCP</sequence>
<dbReference type="InterPro" id="IPR036890">
    <property type="entry name" value="HATPase_C_sf"/>
</dbReference>
<evidence type="ECO:0000256" key="5">
    <source>
        <dbReference type="ARBA" id="ARBA00022741"/>
    </source>
</evidence>
<reference evidence="11 12" key="1">
    <citation type="submission" date="2016-06" db="EMBL/GenBank/DDBJ databases">
        <authorList>
            <person name="Kjaerup R.B."/>
            <person name="Dalgaard T.S."/>
            <person name="Juul-Madsen H.R."/>
        </authorList>
    </citation>
    <scope>NUCLEOTIDE SEQUENCE [LARGE SCALE GENOMIC DNA]</scope>
    <source>
        <strain evidence="11 12">GCSL-Mp3</strain>
    </source>
</reference>
<evidence type="ECO:0000256" key="7">
    <source>
        <dbReference type="ARBA" id="ARBA00022840"/>
    </source>
</evidence>
<evidence type="ECO:0000259" key="10">
    <source>
        <dbReference type="PROSITE" id="PS50109"/>
    </source>
</evidence>
<keyword evidence="4" id="KW-0808">Transferase</keyword>
<dbReference type="Proteomes" id="UP000092247">
    <property type="component" value="Unassembled WGS sequence"/>
</dbReference>
<dbReference type="GO" id="GO:0005524">
    <property type="term" value="F:ATP binding"/>
    <property type="evidence" value="ECO:0007669"/>
    <property type="project" value="UniProtKB-KW"/>
</dbReference>
<dbReference type="PROSITE" id="PS50109">
    <property type="entry name" value="HIS_KIN"/>
    <property type="match status" value="1"/>
</dbReference>
<evidence type="ECO:0000256" key="1">
    <source>
        <dbReference type="ARBA" id="ARBA00000085"/>
    </source>
</evidence>
<dbReference type="InterPro" id="IPR004358">
    <property type="entry name" value="Sig_transdc_His_kin-like_C"/>
</dbReference>
<keyword evidence="7" id="KW-0067">ATP-binding</keyword>
<dbReference type="NCBIfam" id="NF040750">
    <property type="entry name" value="tetrathio_HK"/>
    <property type="match status" value="1"/>
</dbReference>
<dbReference type="PRINTS" id="PR00344">
    <property type="entry name" value="BCTRLSENSOR"/>
</dbReference>
<keyword evidence="3" id="KW-0597">Phosphoprotein</keyword>
<keyword evidence="9" id="KW-0472">Membrane</keyword>
<dbReference type="SUPFAM" id="SSF55874">
    <property type="entry name" value="ATPase domain of HSP90 chaperone/DNA topoisomerase II/histidine kinase"/>
    <property type="match status" value="1"/>
</dbReference>
<keyword evidence="6 11" id="KW-0418">Kinase</keyword>
<evidence type="ECO:0000313" key="12">
    <source>
        <dbReference type="Proteomes" id="UP000092247"/>
    </source>
</evidence>
<dbReference type="Gene3D" id="3.40.190.10">
    <property type="entry name" value="Periplasmic binding protein-like II"/>
    <property type="match status" value="2"/>
</dbReference>
<dbReference type="SMART" id="SM00387">
    <property type="entry name" value="HATPase_c"/>
    <property type="match status" value="1"/>
</dbReference>
<keyword evidence="5" id="KW-0547">Nucleotide-binding</keyword>
<dbReference type="InterPro" id="IPR003594">
    <property type="entry name" value="HATPase_dom"/>
</dbReference>
<evidence type="ECO:0000256" key="8">
    <source>
        <dbReference type="ARBA" id="ARBA00023012"/>
    </source>
</evidence>
<feature type="transmembrane region" description="Helical" evidence="9">
    <location>
        <begin position="302"/>
        <end position="323"/>
    </location>
</feature>